<evidence type="ECO:0000313" key="5">
    <source>
        <dbReference type="EMBL" id="HEN15555.1"/>
    </source>
</evidence>
<dbReference type="InterPro" id="IPR024930">
    <property type="entry name" value="Skp_dom_sf"/>
</dbReference>
<feature type="coiled-coil region" evidence="3">
    <location>
        <begin position="56"/>
        <end position="97"/>
    </location>
</feature>
<gene>
    <name evidence="5" type="ORF">ENQ76_08820</name>
</gene>
<evidence type="ECO:0000256" key="1">
    <source>
        <dbReference type="ARBA" id="ARBA00009091"/>
    </source>
</evidence>
<dbReference type="SUPFAM" id="SSF111384">
    <property type="entry name" value="OmpH-like"/>
    <property type="match status" value="1"/>
</dbReference>
<evidence type="ECO:0000256" key="2">
    <source>
        <dbReference type="ARBA" id="ARBA00022729"/>
    </source>
</evidence>
<dbReference type="PANTHER" id="PTHR35089:SF1">
    <property type="entry name" value="CHAPERONE PROTEIN SKP"/>
    <property type="match status" value="1"/>
</dbReference>
<name>A0A7C2P5X0_9PLAN</name>
<keyword evidence="2" id="KW-0732">Signal</keyword>
<dbReference type="EMBL" id="DSOK01000251">
    <property type="protein sequence ID" value="HEN15555.1"/>
    <property type="molecule type" value="Genomic_DNA"/>
</dbReference>
<keyword evidence="3" id="KW-0175">Coiled coil</keyword>
<comment type="caution">
    <text evidence="5">The sequence shown here is derived from an EMBL/GenBank/DDBJ whole genome shotgun (WGS) entry which is preliminary data.</text>
</comment>
<proteinExistence type="inferred from homology"/>
<evidence type="ECO:0000256" key="4">
    <source>
        <dbReference type="SAM" id="MobiDB-lite"/>
    </source>
</evidence>
<protein>
    <submittedName>
        <fullName evidence="5">OmpH family outer membrane protein</fullName>
    </submittedName>
</protein>
<dbReference type="Pfam" id="PF03938">
    <property type="entry name" value="OmpH"/>
    <property type="match status" value="1"/>
</dbReference>
<accession>A0A7C2P5X0</accession>
<organism evidence="5">
    <name type="scientific">Schlesneria paludicola</name>
    <dbReference type="NCBI Taxonomy" id="360056"/>
    <lineage>
        <taxon>Bacteria</taxon>
        <taxon>Pseudomonadati</taxon>
        <taxon>Planctomycetota</taxon>
        <taxon>Planctomycetia</taxon>
        <taxon>Planctomycetales</taxon>
        <taxon>Planctomycetaceae</taxon>
        <taxon>Schlesneria</taxon>
    </lineage>
</organism>
<dbReference type="GO" id="GO:0051082">
    <property type="term" value="F:unfolded protein binding"/>
    <property type="evidence" value="ECO:0007669"/>
    <property type="project" value="InterPro"/>
</dbReference>
<feature type="compositionally biased region" description="Low complexity" evidence="4">
    <location>
        <begin position="213"/>
        <end position="227"/>
    </location>
</feature>
<reference evidence="5" key="1">
    <citation type="journal article" date="2020" name="mSystems">
        <title>Genome- and Community-Level Interaction Insights into Carbon Utilization and Element Cycling Functions of Hydrothermarchaeota in Hydrothermal Sediment.</title>
        <authorList>
            <person name="Zhou Z."/>
            <person name="Liu Y."/>
            <person name="Xu W."/>
            <person name="Pan J."/>
            <person name="Luo Z.H."/>
            <person name="Li M."/>
        </authorList>
    </citation>
    <scope>NUCLEOTIDE SEQUENCE [LARGE SCALE GENOMIC DNA]</scope>
    <source>
        <strain evidence="5">SpSt-339</strain>
    </source>
</reference>
<dbReference type="AlphaFoldDB" id="A0A7C2P5X0"/>
<dbReference type="GO" id="GO:0005829">
    <property type="term" value="C:cytosol"/>
    <property type="evidence" value="ECO:0007669"/>
    <property type="project" value="TreeGrafter"/>
</dbReference>
<comment type="similarity">
    <text evidence="1">Belongs to the Skp family.</text>
</comment>
<sequence>MLSASAVVVLSVALGGPEAAWGQAAATNGGAAATAPAANTPHKVALIDMAYVFKNYQKFEMLREDLKAEIAQSEEEAKQKALALQEMQKKLKALKEGSPEYDAAEGQFAKASAEFEAFRRAAQREFLTKESQIYHTIYMETADAVAMYAKYYNYTLVMRFNREELDTENAQKLIEGMNRQVVYHRPEDDITLSVTEYLNKKFGRTNTAGGGAAAAPRAAGAPKAAPR</sequence>
<feature type="region of interest" description="Disordered" evidence="4">
    <location>
        <begin position="204"/>
        <end position="227"/>
    </location>
</feature>
<dbReference type="InterPro" id="IPR005632">
    <property type="entry name" value="Chaperone_Skp"/>
</dbReference>
<dbReference type="Gene3D" id="3.30.910.20">
    <property type="entry name" value="Skp domain"/>
    <property type="match status" value="1"/>
</dbReference>
<dbReference type="GO" id="GO:0050821">
    <property type="term" value="P:protein stabilization"/>
    <property type="evidence" value="ECO:0007669"/>
    <property type="project" value="TreeGrafter"/>
</dbReference>
<dbReference type="SMART" id="SM00935">
    <property type="entry name" value="OmpH"/>
    <property type="match status" value="1"/>
</dbReference>
<evidence type="ECO:0000256" key="3">
    <source>
        <dbReference type="SAM" id="Coils"/>
    </source>
</evidence>
<dbReference type="PANTHER" id="PTHR35089">
    <property type="entry name" value="CHAPERONE PROTEIN SKP"/>
    <property type="match status" value="1"/>
</dbReference>